<reference evidence="5 6" key="1">
    <citation type="submission" date="2019-06" db="EMBL/GenBank/DDBJ databases">
        <authorList>
            <person name="Broberg M."/>
        </authorList>
    </citation>
    <scope>NUCLEOTIDE SEQUENCE [LARGE SCALE GENOMIC DNA]</scope>
</reference>
<evidence type="ECO:0000256" key="4">
    <source>
        <dbReference type="SAM" id="MobiDB-lite"/>
    </source>
</evidence>
<keyword evidence="2 3" id="KW-0040">ANK repeat</keyword>
<dbReference type="PANTHER" id="PTHR24173">
    <property type="entry name" value="ANKYRIN REPEAT CONTAINING"/>
    <property type="match status" value="1"/>
</dbReference>
<dbReference type="Pfam" id="PF12796">
    <property type="entry name" value="Ank_2"/>
    <property type="match status" value="1"/>
</dbReference>
<keyword evidence="6" id="KW-1185">Reference proteome</keyword>
<feature type="repeat" description="ANK" evidence="3">
    <location>
        <begin position="252"/>
        <end position="286"/>
    </location>
</feature>
<dbReference type="PROSITE" id="PS50297">
    <property type="entry name" value="ANK_REP_REGION"/>
    <property type="match status" value="2"/>
</dbReference>
<dbReference type="Proteomes" id="UP000766486">
    <property type="component" value="Unassembled WGS sequence"/>
</dbReference>
<feature type="compositionally biased region" description="Polar residues" evidence="4">
    <location>
        <begin position="70"/>
        <end position="86"/>
    </location>
</feature>
<evidence type="ECO:0000313" key="5">
    <source>
        <dbReference type="EMBL" id="VUC28852.1"/>
    </source>
</evidence>
<feature type="compositionally biased region" description="Polar residues" evidence="4">
    <location>
        <begin position="19"/>
        <end position="28"/>
    </location>
</feature>
<dbReference type="Gene3D" id="1.25.40.20">
    <property type="entry name" value="Ankyrin repeat-containing domain"/>
    <property type="match status" value="1"/>
</dbReference>
<dbReference type="SMART" id="SM00248">
    <property type="entry name" value="ANK"/>
    <property type="match status" value="3"/>
</dbReference>
<dbReference type="Pfam" id="PF00023">
    <property type="entry name" value="Ank"/>
    <property type="match status" value="1"/>
</dbReference>
<name>A0ABY6UE13_BIOOC</name>
<feature type="repeat" description="ANK" evidence="3">
    <location>
        <begin position="219"/>
        <end position="251"/>
    </location>
</feature>
<evidence type="ECO:0000256" key="3">
    <source>
        <dbReference type="PROSITE-ProRule" id="PRU00023"/>
    </source>
</evidence>
<evidence type="ECO:0000256" key="1">
    <source>
        <dbReference type="ARBA" id="ARBA00022737"/>
    </source>
</evidence>
<accession>A0ABY6UE13</accession>
<dbReference type="SUPFAM" id="SSF48403">
    <property type="entry name" value="Ankyrin repeat"/>
    <property type="match status" value="1"/>
</dbReference>
<evidence type="ECO:0000313" key="6">
    <source>
        <dbReference type="Proteomes" id="UP000766486"/>
    </source>
</evidence>
<proteinExistence type="predicted"/>
<gene>
    <name evidence="5" type="ORF">CLO192961_LOCUS245242</name>
</gene>
<dbReference type="PRINTS" id="PR01415">
    <property type="entry name" value="ANKYRIN"/>
</dbReference>
<feature type="region of interest" description="Disordered" evidence="4">
    <location>
        <begin position="310"/>
        <end position="351"/>
    </location>
</feature>
<organism evidence="5 6">
    <name type="scientific">Bionectria ochroleuca</name>
    <name type="common">Gliocladium roseum</name>
    <dbReference type="NCBI Taxonomy" id="29856"/>
    <lineage>
        <taxon>Eukaryota</taxon>
        <taxon>Fungi</taxon>
        <taxon>Dikarya</taxon>
        <taxon>Ascomycota</taxon>
        <taxon>Pezizomycotina</taxon>
        <taxon>Sordariomycetes</taxon>
        <taxon>Hypocreomycetidae</taxon>
        <taxon>Hypocreales</taxon>
        <taxon>Bionectriaceae</taxon>
        <taxon>Clonostachys</taxon>
    </lineage>
</organism>
<sequence>MPGQSDPTNGKWWKRIRTRLTTQSTTVDRGTESDKRRESASQQDKIPQPATAPATTKIIPSDPPIDRETSASLPAHSTQNTAQSTQNIVYSKRVDSLRNRRARIPAATPDVGNTSTPVRDQSGLYAALANAAHEGDEELVRRLSVDAGAQVLPGRSEPITNFGSFRYTIQPSPLHEAISMGHTNIASFLLDRFALGGGQNSGPASEFEKKELAEMRDAKGRTLLSTACVAGDAETVKKLLDLGAKTETRDRNGLTALHLAARSPTPSHSIVKLLIDYGADKNAKDDSWITLLQDAENNLLPEEIAILFRPAPSSPRPKQRRKKPRVPLPKTSMDHRLVISNDGNQDRKDTLWPDGVLIRNSEREV</sequence>
<dbReference type="InterPro" id="IPR002110">
    <property type="entry name" value="Ankyrin_rpt"/>
</dbReference>
<keyword evidence="1" id="KW-0677">Repeat</keyword>
<protein>
    <submittedName>
        <fullName evidence="5">Uncharacterized protein</fullName>
    </submittedName>
</protein>
<feature type="compositionally biased region" description="Basic and acidic residues" evidence="4">
    <location>
        <begin position="29"/>
        <end position="39"/>
    </location>
</feature>
<dbReference type="EMBL" id="CABFNS010000794">
    <property type="protein sequence ID" value="VUC28852.1"/>
    <property type="molecule type" value="Genomic_DNA"/>
</dbReference>
<dbReference type="PROSITE" id="PS50088">
    <property type="entry name" value="ANK_REPEAT"/>
    <property type="match status" value="2"/>
</dbReference>
<comment type="caution">
    <text evidence="5">The sequence shown here is derived from an EMBL/GenBank/DDBJ whole genome shotgun (WGS) entry which is preliminary data.</text>
</comment>
<evidence type="ECO:0000256" key="2">
    <source>
        <dbReference type="ARBA" id="ARBA00023043"/>
    </source>
</evidence>
<dbReference type="PANTHER" id="PTHR24173:SF74">
    <property type="entry name" value="ANKYRIN REPEAT DOMAIN-CONTAINING PROTEIN 16"/>
    <property type="match status" value="1"/>
</dbReference>
<dbReference type="InterPro" id="IPR036770">
    <property type="entry name" value="Ankyrin_rpt-contain_sf"/>
</dbReference>
<feature type="region of interest" description="Disordered" evidence="4">
    <location>
        <begin position="1"/>
        <end position="86"/>
    </location>
</feature>